<dbReference type="GO" id="GO:0016020">
    <property type="term" value="C:membrane"/>
    <property type="evidence" value="ECO:0007669"/>
    <property type="project" value="InterPro"/>
</dbReference>
<keyword evidence="2" id="KW-0732">Signal</keyword>
<comment type="similarity">
    <text evidence="1">Belongs to the MlaA family.</text>
</comment>
<evidence type="ECO:0000256" key="1">
    <source>
        <dbReference type="ARBA" id="ARBA00010634"/>
    </source>
</evidence>
<dbReference type="Pfam" id="PF04333">
    <property type="entry name" value="MlaA"/>
    <property type="match status" value="1"/>
</dbReference>
<proteinExistence type="inferred from homology"/>
<protein>
    <submittedName>
        <fullName evidence="3">Lipoprotein VacJ family</fullName>
    </submittedName>
</protein>
<evidence type="ECO:0000313" key="4">
    <source>
        <dbReference type="Proteomes" id="UP000031631"/>
    </source>
</evidence>
<keyword evidence="4" id="KW-1185">Reference proteome</keyword>
<sequence length="270" mass="30264">MEIGTLFVSPQKFVDTLYRPDRNKHFMEIVRMTTVENRLARLVPLAALLLLSGCATTQTPDPWEPFNRTMYGFNEKLDEYVATPLAKGYRAITPKPVDRGITRFFANLDDVQVALNNLLQGKPGQAVSDVGRVLVNSTIGFLGFLDPASDLGLEKHEEDFGQTLGKWGFASGPYLVLPVIGPSNIRDSVGFAGDWVVNPIYRRIDSATVSWSLYGVRYVDRRADLLGASRILESAAMDPYSFVRDSYLQRRRHLISDGKPAQEPDDFFIE</sequence>
<evidence type="ECO:0000313" key="3">
    <source>
        <dbReference type="EMBL" id="BAO43626.1"/>
    </source>
</evidence>
<dbReference type="InterPro" id="IPR007428">
    <property type="entry name" value="MlaA"/>
</dbReference>
<keyword evidence="3" id="KW-0449">Lipoprotein</keyword>
<dbReference type="PANTHER" id="PTHR30035:SF3">
    <property type="entry name" value="INTERMEMBRANE PHOSPHOLIPID TRANSPORT SYSTEM LIPOPROTEIN MLAA"/>
    <property type="match status" value="1"/>
</dbReference>
<dbReference type="Proteomes" id="UP000031631">
    <property type="component" value="Chromosome"/>
</dbReference>
<organism evidence="3 4">
    <name type="scientific">Thiolapillus brandeum</name>
    <dbReference type="NCBI Taxonomy" id="1076588"/>
    <lineage>
        <taxon>Bacteria</taxon>
        <taxon>Pseudomonadati</taxon>
        <taxon>Pseudomonadota</taxon>
        <taxon>Gammaproteobacteria</taxon>
        <taxon>Chromatiales</taxon>
        <taxon>Sedimenticolaceae</taxon>
        <taxon>Thiolapillus</taxon>
    </lineage>
</organism>
<reference evidence="3 4" key="1">
    <citation type="journal article" date="2014" name="PLoS ONE">
        <title>Physiological and genomic features of a novel sulfur-oxidizing gammaproteobacterium belonging to a previously uncultivated symbiotic lineage isolated from a hydrothermal vent.</title>
        <authorList>
            <person name="Nunoura T."/>
            <person name="Takaki Y."/>
            <person name="Kazama H."/>
            <person name="Kakuta J."/>
            <person name="Shimamura S."/>
            <person name="Makita H."/>
            <person name="Hirai M."/>
            <person name="Miyazaki M."/>
            <person name="Takai K."/>
        </authorList>
    </citation>
    <scope>NUCLEOTIDE SEQUENCE [LARGE SCALE GENOMIC DNA]</scope>
    <source>
        <strain evidence="3 4">Hiromi1</strain>
    </source>
</reference>
<dbReference type="PRINTS" id="PR01805">
    <property type="entry name" value="VACJLIPOPROT"/>
</dbReference>
<dbReference type="GO" id="GO:0120010">
    <property type="term" value="P:intermembrane phospholipid transfer"/>
    <property type="evidence" value="ECO:0007669"/>
    <property type="project" value="TreeGrafter"/>
</dbReference>
<gene>
    <name evidence="3" type="ORF">TBH_C0688</name>
</gene>
<dbReference type="AlphaFoldDB" id="A0A7U6JGP5"/>
<dbReference type="PANTHER" id="PTHR30035">
    <property type="entry name" value="LIPOPROTEIN VACJ-RELATED"/>
    <property type="match status" value="1"/>
</dbReference>
<dbReference type="EMBL" id="AP012273">
    <property type="protein sequence ID" value="BAO43626.1"/>
    <property type="molecule type" value="Genomic_DNA"/>
</dbReference>
<name>A0A7U6JGP5_9GAMM</name>
<evidence type="ECO:0000256" key="2">
    <source>
        <dbReference type="ARBA" id="ARBA00022729"/>
    </source>
</evidence>
<accession>A0A7U6JGP5</accession>
<dbReference type="KEGG" id="tbn:TBH_C0688"/>